<evidence type="ECO:0000256" key="2">
    <source>
        <dbReference type="ARBA" id="ARBA00005297"/>
    </source>
</evidence>
<comment type="similarity">
    <text evidence="2">Belongs to the isochorismate synthase family.</text>
</comment>
<evidence type="ECO:0000259" key="6">
    <source>
        <dbReference type="Pfam" id="PF00425"/>
    </source>
</evidence>
<dbReference type="PANTHER" id="PTHR42839">
    <property type="entry name" value="ISOCHORISMATE SYNTHASE ENTC"/>
    <property type="match status" value="1"/>
</dbReference>
<dbReference type="AlphaFoldDB" id="A0A934K1D3"/>
<keyword evidence="8" id="KW-1185">Reference proteome</keyword>
<evidence type="ECO:0000256" key="3">
    <source>
        <dbReference type="ARBA" id="ARBA00012824"/>
    </source>
</evidence>
<evidence type="ECO:0000256" key="1">
    <source>
        <dbReference type="ARBA" id="ARBA00000799"/>
    </source>
</evidence>
<sequence length="435" mass="45616">MRPVELEGTPDLVELASAARDAGHEVTLIERPMPDAVSLVGIGRRLDLVSNSSGVALEDERGNQLDEEPGLDRLAAAGRLWDRVAASTRDSGPGVPGTGLVALGGFAFEPGREPAGPWGGFPGLLFRIPALTVTRVRGRSFASGDLALLELTAAFRARGARQFEVEPVRPEASWLGAVESAVARLRAGEADKVVLAREVIARGDGVVAAGPVARSLRSAYPACFTYLLCGADGTALVGASPELLVRRSGSRATCQPMAGSIARGRDEPEDEALAAALRESAKDSEEHLLTATAVAESLAGASLAVEQGAPEVVRFTNIQHLASTIRAELRQPPPNLLDLAALLHPTPAVNGSPRPAACRLIRELEEMERGWYAGAVGWIDGRGDGELAVAIRCGLLWADGARLYAGVGLMPDSEPAVELRETEIKLRALLGALIG</sequence>
<evidence type="ECO:0000256" key="5">
    <source>
        <dbReference type="ARBA" id="ARBA00041564"/>
    </source>
</evidence>
<dbReference type="InterPro" id="IPR004561">
    <property type="entry name" value="IsoChor_synthase"/>
</dbReference>
<evidence type="ECO:0000313" key="7">
    <source>
        <dbReference type="EMBL" id="MBJ7599771.1"/>
    </source>
</evidence>
<accession>A0A934K1D3</accession>
<name>A0A934K1D3_9BACT</name>
<dbReference type="PANTHER" id="PTHR42839:SF2">
    <property type="entry name" value="ISOCHORISMATE SYNTHASE ENTC"/>
    <property type="match status" value="1"/>
</dbReference>
<dbReference type="InterPro" id="IPR015890">
    <property type="entry name" value="Chorismate_C"/>
</dbReference>
<dbReference type="NCBIfam" id="TIGR00543">
    <property type="entry name" value="isochor_syn"/>
    <property type="match status" value="1"/>
</dbReference>
<proteinExistence type="inferred from homology"/>
<evidence type="ECO:0000313" key="8">
    <source>
        <dbReference type="Proteomes" id="UP000612893"/>
    </source>
</evidence>
<dbReference type="Pfam" id="PF00425">
    <property type="entry name" value="Chorismate_bind"/>
    <property type="match status" value="1"/>
</dbReference>
<feature type="domain" description="Chorismate-utilising enzyme C-terminal" evidence="6">
    <location>
        <begin position="172"/>
        <end position="425"/>
    </location>
</feature>
<gene>
    <name evidence="7" type="ORF">JF922_17050</name>
</gene>
<organism evidence="7 8">
    <name type="scientific">Candidatus Nephthysia bennettiae</name>
    <dbReference type="NCBI Taxonomy" id="3127016"/>
    <lineage>
        <taxon>Bacteria</taxon>
        <taxon>Bacillati</taxon>
        <taxon>Candidatus Dormiibacterota</taxon>
        <taxon>Candidatus Dormibacteria</taxon>
        <taxon>Candidatus Dormibacterales</taxon>
        <taxon>Candidatus Dormibacteraceae</taxon>
        <taxon>Candidatus Nephthysia</taxon>
    </lineage>
</organism>
<dbReference type="InterPro" id="IPR019999">
    <property type="entry name" value="Anth_synth_I-like"/>
</dbReference>
<dbReference type="RefSeq" id="WP_338203382.1">
    <property type="nucleotide sequence ID" value="NZ_JAEKNR010000172.1"/>
</dbReference>
<comment type="caution">
    <text evidence="7">The sequence shown here is derived from an EMBL/GenBank/DDBJ whole genome shotgun (WGS) entry which is preliminary data.</text>
</comment>
<dbReference type="EC" id="5.4.4.2" evidence="3"/>
<keyword evidence="4 7" id="KW-0413">Isomerase</keyword>
<dbReference type="SUPFAM" id="SSF56322">
    <property type="entry name" value="ADC synthase"/>
    <property type="match status" value="1"/>
</dbReference>
<dbReference type="GO" id="GO:0008909">
    <property type="term" value="F:isochorismate synthase activity"/>
    <property type="evidence" value="ECO:0007669"/>
    <property type="project" value="UniProtKB-EC"/>
</dbReference>
<reference evidence="7" key="1">
    <citation type="submission" date="2020-10" db="EMBL/GenBank/DDBJ databases">
        <title>Ca. Dormibacterota MAGs.</title>
        <authorList>
            <person name="Montgomery K."/>
        </authorList>
    </citation>
    <scope>NUCLEOTIDE SEQUENCE [LARGE SCALE GENOMIC DNA]</scope>
    <source>
        <strain evidence="7">SC8812_S17_10</strain>
    </source>
</reference>
<evidence type="ECO:0000256" key="4">
    <source>
        <dbReference type="ARBA" id="ARBA00023235"/>
    </source>
</evidence>
<dbReference type="PRINTS" id="PR00095">
    <property type="entry name" value="ANTSNTHASEI"/>
</dbReference>
<comment type="catalytic activity">
    <reaction evidence="1">
        <text>chorismate = isochorismate</text>
        <dbReference type="Rhea" id="RHEA:18985"/>
        <dbReference type="ChEBI" id="CHEBI:29748"/>
        <dbReference type="ChEBI" id="CHEBI:29780"/>
        <dbReference type="EC" id="5.4.4.2"/>
    </reaction>
</comment>
<dbReference type="Gene3D" id="3.60.120.10">
    <property type="entry name" value="Anthranilate synthase"/>
    <property type="match status" value="1"/>
</dbReference>
<protein>
    <recommendedName>
        <fullName evidence="3">isochorismate synthase</fullName>
        <ecNumber evidence="3">5.4.4.2</ecNumber>
    </recommendedName>
    <alternativeName>
        <fullName evidence="5">Isochorismate mutase</fullName>
    </alternativeName>
</protein>
<dbReference type="EMBL" id="JAEKNR010000172">
    <property type="protein sequence ID" value="MBJ7599771.1"/>
    <property type="molecule type" value="Genomic_DNA"/>
</dbReference>
<dbReference type="InterPro" id="IPR005801">
    <property type="entry name" value="ADC_synthase"/>
</dbReference>
<dbReference type="Proteomes" id="UP000612893">
    <property type="component" value="Unassembled WGS sequence"/>
</dbReference>